<name>A0ABU7KF06_9ACTN</name>
<keyword evidence="2" id="KW-1185">Reference proteome</keyword>
<dbReference type="EMBL" id="JAUZMY010000035">
    <property type="protein sequence ID" value="MEE2040808.1"/>
    <property type="molecule type" value="Genomic_DNA"/>
</dbReference>
<accession>A0ABU7KF06</accession>
<evidence type="ECO:0000313" key="1">
    <source>
        <dbReference type="EMBL" id="MEE2040808.1"/>
    </source>
</evidence>
<gene>
    <name evidence="1" type="ORF">Q8791_26665</name>
</gene>
<reference evidence="1 2" key="1">
    <citation type="submission" date="2023-08" db="EMBL/GenBank/DDBJ databases">
        <authorList>
            <person name="Girao M."/>
            <person name="Carvalho M.F."/>
        </authorList>
    </citation>
    <scope>NUCLEOTIDE SEQUENCE [LARGE SCALE GENOMIC DNA]</scope>
    <source>
        <strain evidence="1 2">CT-R113</strain>
    </source>
</reference>
<dbReference type="RefSeq" id="WP_330094568.1">
    <property type="nucleotide sequence ID" value="NZ_JAUZMY010000035.1"/>
</dbReference>
<organism evidence="1 2">
    <name type="scientific">Nocardiopsis codii</name>
    <dbReference type="NCBI Taxonomy" id="3065942"/>
    <lineage>
        <taxon>Bacteria</taxon>
        <taxon>Bacillati</taxon>
        <taxon>Actinomycetota</taxon>
        <taxon>Actinomycetes</taxon>
        <taxon>Streptosporangiales</taxon>
        <taxon>Nocardiopsidaceae</taxon>
        <taxon>Nocardiopsis</taxon>
    </lineage>
</organism>
<evidence type="ECO:0000313" key="2">
    <source>
        <dbReference type="Proteomes" id="UP001356095"/>
    </source>
</evidence>
<dbReference type="Proteomes" id="UP001356095">
    <property type="component" value="Unassembled WGS sequence"/>
</dbReference>
<protein>
    <submittedName>
        <fullName evidence="1">Uncharacterized protein</fullName>
    </submittedName>
</protein>
<comment type="caution">
    <text evidence="1">The sequence shown here is derived from an EMBL/GenBank/DDBJ whole genome shotgun (WGS) entry which is preliminary data.</text>
</comment>
<sequence length="358" mass="38343">MPTAATAPTAHDTGDAVPRLSHTFDITAVDREVVERIVAALHEVARSCRFDDRGWLLTPDEETLVRLEKRADELGLVDHEAAEELRGERLDAAAGLREGTPRTEAEADELAVAAARTALRLLNGSHLEPRSHYLLTELSPEGVRVEPADDGEKGWSGTGLTVTAWDEEGTSSLDFGMPDAVGGTEPPVTWGSVTHDGPAGLLTGTGEVKLPGRGAWLRSATGELRFSTGDWYTSVAGRGGDRPARLRADHAIAAVDAWLAPTAGEDGRWSVEAVLDVRGKGVFRPVVAASVWAATASFRRAERRAARLGTEEPTTRQRLDRSALAWDRIARNAPRLPELLHDLAGAMAAAGPREGSRD</sequence>
<proteinExistence type="predicted"/>